<evidence type="ECO:0000259" key="5">
    <source>
        <dbReference type="Pfam" id="PF01765"/>
    </source>
</evidence>
<accession>A0A8H3UIR2</accession>
<dbReference type="InterPro" id="IPR052178">
    <property type="entry name" value="Sec_Metab_Biosynth_SDR"/>
</dbReference>
<reference evidence="6 7" key="1">
    <citation type="submission" date="2019-11" db="EMBL/GenBank/DDBJ databases">
        <title>Venturia inaequalis Genome Resource.</title>
        <authorList>
            <person name="Lichtner F.J."/>
        </authorList>
    </citation>
    <scope>NUCLEOTIDE SEQUENCE [LARGE SCALE GENOMIC DNA]</scope>
    <source>
        <strain evidence="6">Bline_iso_100314</strain>
    </source>
</reference>
<dbReference type="SUPFAM" id="SSF55194">
    <property type="entry name" value="Ribosome recycling factor, RRF"/>
    <property type="match status" value="1"/>
</dbReference>
<evidence type="ECO:0000256" key="2">
    <source>
        <dbReference type="ARBA" id="ARBA00022857"/>
    </source>
</evidence>
<dbReference type="EMBL" id="WNWQ01000369">
    <property type="protein sequence ID" value="KAE9969409.1"/>
    <property type="molecule type" value="Genomic_DNA"/>
</dbReference>
<feature type="compositionally biased region" description="Polar residues" evidence="4">
    <location>
        <begin position="441"/>
        <end position="470"/>
    </location>
</feature>
<comment type="similarity">
    <text evidence="1">Belongs to the short-chain dehydrogenases/reductases (SDR) family.</text>
</comment>
<dbReference type="InterPro" id="IPR036191">
    <property type="entry name" value="RRF_sf"/>
</dbReference>
<gene>
    <name evidence="6" type="ORF">BLS_005363</name>
</gene>
<feature type="region of interest" description="Disordered" evidence="4">
    <location>
        <begin position="622"/>
        <end position="645"/>
    </location>
</feature>
<evidence type="ECO:0000256" key="4">
    <source>
        <dbReference type="SAM" id="MobiDB-lite"/>
    </source>
</evidence>
<dbReference type="Gene3D" id="3.30.1360.40">
    <property type="match status" value="1"/>
</dbReference>
<feature type="region of interest" description="Disordered" evidence="4">
    <location>
        <begin position="441"/>
        <end position="477"/>
    </location>
</feature>
<keyword evidence="2" id="KW-0521">NADP</keyword>
<name>A0A8H3UIR2_VENIN</name>
<dbReference type="InterPro" id="IPR036291">
    <property type="entry name" value="NAD(P)-bd_dom_sf"/>
</dbReference>
<dbReference type="Pfam" id="PF00106">
    <property type="entry name" value="adh_short"/>
    <property type="match status" value="1"/>
</dbReference>
<dbReference type="AlphaFoldDB" id="A0A8H3UIR2"/>
<dbReference type="PRINTS" id="PR00080">
    <property type="entry name" value="SDRFAMILY"/>
</dbReference>
<dbReference type="InterPro" id="IPR020904">
    <property type="entry name" value="Sc_DH/Rdtase_CS"/>
</dbReference>
<evidence type="ECO:0000313" key="7">
    <source>
        <dbReference type="Proteomes" id="UP000433883"/>
    </source>
</evidence>
<sequence>MASPMFDMTGRHALITGAGTGIGTMISQAFYNQGATVYLVGRRPEKLQEARATISASNEKGKIVVLPGDVSTRPAILKLVDDFSKQSQVLDVLVSNAGIIKVEGVPWKEDASVEEMREHFLSSSVRDWTETCTVNTAAMWHLSGAFLPFIQRSAYGGNILIISSINGVHWAASSCTPSYAASKAAANHLTKVMANKLRGLYIRVNTIAPGMFPSEINSEESIRKWEENGTVGRIPAKKLGTSEEMGSAAVFLATNGPSLLDATMDFVNPQNCKVTRRTPKYRVKEITEVFEKNTEQLSTLHDHLHERRLSLLPQPPAFIEKLLRPKPMKRFELICTAAQHFDQVLFTLQEHPVAKPASIWLAKPKCKSEEELDKLEELEAHIINVLGKSVILLEDCDRAIVRDRAWMSNQLRRRPSDEDGRGTAKVLNDGQRRILPAITPRSLSRSFTSTTPLSKKSGKANRSQAKTDSSPPAEGAARATAVDEAFDFSNLESKILKSIESLTHDLAQLRSGGRFNPEKIEQLRVTFNDGEGKKVSTKVGDLAQVSARGRNVSVVVHEVDHVKLVNTTIVTSDLNLTPHGPTTEAPTTLTIQVPPPTGETRQLALQSASKSGEEALHRIREARGGHQKKLRDYQKAKSVRPDDLQKAQKQMEEVVKKGNEDVKRITDECKKVLDKA</sequence>
<organism evidence="6 7">
    <name type="scientific">Venturia inaequalis</name>
    <name type="common">Apple scab fungus</name>
    <dbReference type="NCBI Taxonomy" id="5025"/>
    <lineage>
        <taxon>Eukaryota</taxon>
        <taxon>Fungi</taxon>
        <taxon>Dikarya</taxon>
        <taxon>Ascomycota</taxon>
        <taxon>Pezizomycotina</taxon>
        <taxon>Dothideomycetes</taxon>
        <taxon>Pleosporomycetidae</taxon>
        <taxon>Venturiales</taxon>
        <taxon>Venturiaceae</taxon>
        <taxon>Venturia</taxon>
    </lineage>
</organism>
<feature type="region of interest" description="Disordered" evidence="4">
    <location>
        <begin position="412"/>
        <end position="431"/>
    </location>
</feature>
<dbReference type="Proteomes" id="UP000433883">
    <property type="component" value="Unassembled WGS sequence"/>
</dbReference>
<feature type="domain" description="Ribosome recycling factor" evidence="5">
    <location>
        <begin position="503"/>
        <end position="671"/>
    </location>
</feature>
<dbReference type="Gene3D" id="1.10.132.20">
    <property type="entry name" value="Ribosome-recycling factor"/>
    <property type="match status" value="1"/>
</dbReference>
<dbReference type="PANTHER" id="PTHR43618:SF4">
    <property type="entry name" value="SHORT CHAIN DEHYDROGENASE_REDUCTASE FAMILY (AFU_ORTHOLOGUE AFUA_7G04540)"/>
    <property type="match status" value="1"/>
</dbReference>
<dbReference type="InterPro" id="IPR002347">
    <property type="entry name" value="SDR_fam"/>
</dbReference>
<dbReference type="InterPro" id="IPR023584">
    <property type="entry name" value="Ribosome_recyc_fac_dom"/>
</dbReference>
<comment type="caution">
    <text evidence="6">The sequence shown here is derived from an EMBL/GenBank/DDBJ whole genome shotgun (WGS) entry which is preliminary data.</text>
</comment>
<evidence type="ECO:0000256" key="3">
    <source>
        <dbReference type="ARBA" id="ARBA00023002"/>
    </source>
</evidence>
<dbReference type="SUPFAM" id="SSF51735">
    <property type="entry name" value="NAD(P)-binding Rossmann-fold domains"/>
    <property type="match status" value="1"/>
</dbReference>
<dbReference type="Gene3D" id="3.40.50.720">
    <property type="entry name" value="NAD(P)-binding Rossmann-like Domain"/>
    <property type="match status" value="1"/>
</dbReference>
<dbReference type="Pfam" id="PF01765">
    <property type="entry name" value="RRF"/>
    <property type="match status" value="1"/>
</dbReference>
<dbReference type="PANTHER" id="PTHR43618">
    <property type="entry name" value="7-ALPHA-HYDROXYSTEROID DEHYDROGENASE"/>
    <property type="match status" value="1"/>
</dbReference>
<dbReference type="CDD" id="cd05233">
    <property type="entry name" value="SDR_c"/>
    <property type="match status" value="1"/>
</dbReference>
<protein>
    <recommendedName>
        <fullName evidence="5">Ribosome recycling factor domain-containing protein</fullName>
    </recommendedName>
</protein>
<dbReference type="PROSITE" id="PS00061">
    <property type="entry name" value="ADH_SHORT"/>
    <property type="match status" value="1"/>
</dbReference>
<evidence type="ECO:0000313" key="6">
    <source>
        <dbReference type="EMBL" id="KAE9969409.1"/>
    </source>
</evidence>
<evidence type="ECO:0000256" key="1">
    <source>
        <dbReference type="ARBA" id="ARBA00006484"/>
    </source>
</evidence>
<keyword evidence="3" id="KW-0560">Oxidoreductase</keyword>
<proteinExistence type="inferred from homology"/>
<dbReference type="PRINTS" id="PR00081">
    <property type="entry name" value="GDHRDH"/>
</dbReference>
<dbReference type="GO" id="GO:0016491">
    <property type="term" value="F:oxidoreductase activity"/>
    <property type="evidence" value="ECO:0007669"/>
    <property type="project" value="UniProtKB-KW"/>
</dbReference>